<dbReference type="GO" id="GO:0010181">
    <property type="term" value="F:FMN binding"/>
    <property type="evidence" value="ECO:0007669"/>
    <property type="project" value="TreeGrafter"/>
</dbReference>
<sequence>MRTIQEVVPRGVTTVLYDGLARLPAFNPDEDRDPLHPAVSELREQVTAADAVVFSTPEYAGTLPGSFKNLLDWVVGSGALHGKPAAWVNVAAEGRGTNAHSAMLTVLEYLGPDIIDAACVRAPVARDAVGQDGTVLDTDFRERVARSVHEFRNHLAAA</sequence>
<dbReference type="SUPFAM" id="SSF52218">
    <property type="entry name" value="Flavoproteins"/>
    <property type="match status" value="1"/>
</dbReference>
<dbReference type="PANTHER" id="PTHR30543">
    <property type="entry name" value="CHROMATE REDUCTASE"/>
    <property type="match status" value="1"/>
</dbReference>
<feature type="domain" description="NADPH-dependent FMN reductase-like" evidence="1">
    <location>
        <begin position="3"/>
        <end position="111"/>
    </location>
</feature>
<proteinExistence type="predicted"/>
<dbReference type="EMBL" id="JACHJT010000001">
    <property type="protein sequence ID" value="MBB4931164.1"/>
    <property type="molecule type" value="Genomic_DNA"/>
</dbReference>
<dbReference type="PANTHER" id="PTHR30543:SF21">
    <property type="entry name" value="NAD(P)H-DEPENDENT FMN REDUCTASE LOT6"/>
    <property type="match status" value="1"/>
</dbReference>
<dbReference type="InterPro" id="IPR005025">
    <property type="entry name" value="FMN_Rdtase-like_dom"/>
</dbReference>
<dbReference type="AlphaFoldDB" id="A0A7W7RFS0"/>
<evidence type="ECO:0000313" key="2">
    <source>
        <dbReference type="EMBL" id="MBB4931164.1"/>
    </source>
</evidence>
<gene>
    <name evidence="2" type="ORF">F4561_001984</name>
</gene>
<dbReference type="GO" id="GO:0016491">
    <property type="term" value="F:oxidoreductase activity"/>
    <property type="evidence" value="ECO:0007669"/>
    <property type="project" value="InterPro"/>
</dbReference>
<protein>
    <submittedName>
        <fullName evidence="2">NAD(P)H-dependent FMN reductase</fullName>
    </submittedName>
</protein>
<dbReference type="Proteomes" id="UP000523007">
    <property type="component" value="Unassembled WGS sequence"/>
</dbReference>
<reference evidence="2 3" key="1">
    <citation type="submission" date="2020-08" db="EMBL/GenBank/DDBJ databases">
        <title>Sequencing the genomes of 1000 actinobacteria strains.</title>
        <authorList>
            <person name="Klenk H.-P."/>
        </authorList>
    </citation>
    <scope>NUCLEOTIDE SEQUENCE [LARGE SCALE GENOMIC DNA]</scope>
    <source>
        <strain evidence="2 3">DSM 102030</strain>
    </source>
</reference>
<evidence type="ECO:0000259" key="1">
    <source>
        <dbReference type="Pfam" id="PF03358"/>
    </source>
</evidence>
<evidence type="ECO:0000313" key="3">
    <source>
        <dbReference type="Proteomes" id="UP000523007"/>
    </source>
</evidence>
<dbReference type="InterPro" id="IPR029039">
    <property type="entry name" value="Flavoprotein-like_sf"/>
</dbReference>
<organism evidence="2 3">
    <name type="scientific">Lipingzhangella halophila</name>
    <dbReference type="NCBI Taxonomy" id="1783352"/>
    <lineage>
        <taxon>Bacteria</taxon>
        <taxon>Bacillati</taxon>
        <taxon>Actinomycetota</taxon>
        <taxon>Actinomycetes</taxon>
        <taxon>Streptosporangiales</taxon>
        <taxon>Nocardiopsidaceae</taxon>
        <taxon>Lipingzhangella</taxon>
    </lineage>
</organism>
<name>A0A7W7RFS0_9ACTN</name>
<comment type="caution">
    <text evidence="2">The sequence shown here is derived from an EMBL/GenBank/DDBJ whole genome shotgun (WGS) entry which is preliminary data.</text>
</comment>
<dbReference type="InterPro" id="IPR050712">
    <property type="entry name" value="NAD(P)H-dep_reductase"/>
</dbReference>
<accession>A0A7W7RFS0</accession>
<keyword evidence="3" id="KW-1185">Reference proteome</keyword>
<dbReference type="GO" id="GO:0005829">
    <property type="term" value="C:cytosol"/>
    <property type="evidence" value="ECO:0007669"/>
    <property type="project" value="TreeGrafter"/>
</dbReference>
<dbReference type="Gene3D" id="3.40.50.360">
    <property type="match status" value="1"/>
</dbReference>
<dbReference type="Pfam" id="PF03358">
    <property type="entry name" value="FMN_red"/>
    <property type="match status" value="1"/>
</dbReference>